<feature type="non-terminal residue" evidence="1">
    <location>
        <position position="156"/>
    </location>
</feature>
<comment type="caution">
    <text evidence="1">The sequence shown here is derived from an EMBL/GenBank/DDBJ whole genome shotgun (WGS) entry which is preliminary data.</text>
</comment>
<sequence>MIQKLTEGGAPKIMVEEFTEGEGFKKTPELVAQYLEEVPNIEPEGPYVVIKPLESMASGEEPKVVTFLVDPDQFSALVVLANYARPGIDNVRIPFGAGCASLALYPFYEAGQANPRVVIGLTDISARYYLRKPLGKDILSFTVPWNLFKEMEGNVS</sequence>
<dbReference type="Pfam" id="PF02596">
    <property type="entry name" value="DUF169"/>
    <property type="match status" value="1"/>
</dbReference>
<dbReference type="InterPro" id="IPR003748">
    <property type="entry name" value="DUF169"/>
</dbReference>
<proteinExistence type="predicted"/>
<evidence type="ECO:0008006" key="2">
    <source>
        <dbReference type="Google" id="ProtNLM"/>
    </source>
</evidence>
<protein>
    <recommendedName>
        <fullName evidence="2">DUF169 domain-containing protein</fullName>
    </recommendedName>
</protein>
<dbReference type="AlphaFoldDB" id="X0WUM6"/>
<evidence type="ECO:0000313" key="1">
    <source>
        <dbReference type="EMBL" id="GAG34694.1"/>
    </source>
</evidence>
<accession>X0WUM6</accession>
<organism evidence="1">
    <name type="scientific">marine sediment metagenome</name>
    <dbReference type="NCBI Taxonomy" id="412755"/>
    <lineage>
        <taxon>unclassified sequences</taxon>
        <taxon>metagenomes</taxon>
        <taxon>ecological metagenomes</taxon>
    </lineage>
</organism>
<name>X0WUM6_9ZZZZ</name>
<reference evidence="1" key="1">
    <citation type="journal article" date="2014" name="Front. Microbiol.">
        <title>High frequency of phylogenetically diverse reductive dehalogenase-homologous genes in deep subseafloor sedimentary metagenomes.</title>
        <authorList>
            <person name="Kawai M."/>
            <person name="Futagami T."/>
            <person name="Toyoda A."/>
            <person name="Takaki Y."/>
            <person name="Nishi S."/>
            <person name="Hori S."/>
            <person name="Arai W."/>
            <person name="Tsubouchi T."/>
            <person name="Morono Y."/>
            <person name="Uchiyama I."/>
            <person name="Ito T."/>
            <person name="Fujiyama A."/>
            <person name="Inagaki F."/>
            <person name="Takami H."/>
        </authorList>
    </citation>
    <scope>NUCLEOTIDE SEQUENCE</scope>
    <source>
        <strain evidence="1">Expedition CK06-06</strain>
    </source>
</reference>
<dbReference type="EMBL" id="BARS01049594">
    <property type="protein sequence ID" value="GAG34694.1"/>
    <property type="molecule type" value="Genomic_DNA"/>
</dbReference>
<gene>
    <name evidence="1" type="ORF">S01H1_74166</name>
</gene>